<name>A0A8S0PDC0_OLEEU</name>
<organism evidence="2 3">
    <name type="scientific">Olea europaea subsp. europaea</name>
    <dbReference type="NCBI Taxonomy" id="158383"/>
    <lineage>
        <taxon>Eukaryota</taxon>
        <taxon>Viridiplantae</taxon>
        <taxon>Streptophyta</taxon>
        <taxon>Embryophyta</taxon>
        <taxon>Tracheophyta</taxon>
        <taxon>Spermatophyta</taxon>
        <taxon>Magnoliopsida</taxon>
        <taxon>eudicotyledons</taxon>
        <taxon>Gunneridae</taxon>
        <taxon>Pentapetalae</taxon>
        <taxon>asterids</taxon>
        <taxon>lamiids</taxon>
        <taxon>Lamiales</taxon>
        <taxon>Oleaceae</taxon>
        <taxon>Oleeae</taxon>
        <taxon>Olea</taxon>
    </lineage>
</organism>
<keyword evidence="1" id="KW-0175">Coiled coil</keyword>
<dbReference type="Proteomes" id="UP000594638">
    <property type="component" value="Unassembled WGS sequence"/>
</dbReference>
<accession>A0A8S0PDC0</accession>
<evidence type="ECO:0000313" key="3">
    <source>
        <dbReference type="Proteomes" id="UP000594638"/>
    </source>
</evidence>
<feature type="coiled-coil region" evidence="1">
    <location>
        <begin position="145"/>
        <end position="193"/>
    </location>
</feature>
<dbReference type="OrthoDB" id="683848at2759"/>
<keyword evidence="3" id="KW-1185">Reference proteome</keyword>
<proteinExistence type="predicted"/>
<protein>
    <submittedName>
        <fullName evidence="2">Myosin-2</fullName>
    </submittedName>
</protein>
<sequence>MTHLKFGIQAKQKQSCLESIQTHADCNPIFPNPIKALYQFTEVDAGENPATRGSAQALPVRPVSRAPLPRARKQLPFDFKFVESIHEPALADSNGIRGIRGWLSRRHFNHIGHVQKIKIENERDVRNLPKDTDKKDCILVQHLALVDLQKQALRIEVKLQKKNEENSALKMQLQKMEDKWREYEEKMKSLENGKIN</sequence>
<dbReference type="AlphaFoldDB" id="A0A8S0PDC0"/>
<reference evidence="2 3" key="1">
    <citation type="submission" date="2019-12" db="EMBL/GenBank/DDBJ databases">
        <authorList>
            <person name="Alioto T."/>
            <person name="Alioto T."/>
            <person name="Gomez Garrido J."/>
        </authorList>
    </citation>
    <scope>NUCLEOTIDE SEQUENCE [LARGE SCALE GENOMIC DNA]</scope>
</reference>
<dbReference type="Gramene" id="OE9A106575T1">
    <property type="protein sequence ID" value="OE9A106575C1"/>
    <property type="gene ID" value="OE9A106575"/>
</dbReference>
<comment type="caution">
    <text evidence="2">The sequence shown here is derived from an EMBL/GenBank/DDBJ whole genome shotgun (WGS) entry which is preliminary data.</text>
</comment>
<dbReference type="EMBL" id="CACTIH010000033">
    <property type="protein sequence ID" value="CAA2938181.1"/>
    <property type="molecule type" value="Genomic_DNA"/>
</dbReference>
<evidence type="ECO:0000256" key="1">
    <source>
        <dbReference type="SAM" id="Coils"/>
    </source>
</evidence>
<evidence type="ECO:0000313" key="2">
    <source>
        <dbReference type="EMBL" id="CAA2938181.1"/>
    </source>
</evidence>
<gene>
    <name evidence="2" type="ORF">OLEA9_A106575</name>
</gene>